<dbReference type="Gene3D" id="1.10.287.130">
    <property type="match status" value="1"/>
</dbReference>
<dbReference type="InterPro" id="IPR004358">
    <property type="entry name" value="Sig_transdc_His_kin-like_C"/>
</dbReference>
<dbReference type="InterPro" id="IPR029016">
    <property type="entry name" value="GAF-like_dom_sf"/>
</dbReference>
<evidence type="ECO:0000259" key="8">
    <source>
        <dbReference type="PROSITE" id="PS50109"/>
    </source>
</evidence>
<reference evidence="9 10" key="1">
    <citation type="journal article" date="2005" name="Genome Res.">
        <title>Living with two extremes: conclusions from the genome sequence of Natronomonas pharaonis.</title>
        <authorList>
            <person name="Falb M."/>
            <person name="Pfeiffer F."/>
            <person name="Palm P."/>
            <person name="Rodewald K."/>
            <person name="Hickmann V."/>
            <person name="Tittor J."/>
            <person name="Oesterhelt D."/>
        </authorList>
    </citation>
    <scope>NUCLEOTIDE SEQUENCE [LARGE SCALE GENOMIC DNA]</scope>
    <source>
        <strain evidence="10">ATCC 35678 / DSM 2160 / CIP 103997 / JCM 8858 / NBRC 14720 / NCIMB 2260 / Gabara</strain>
    </source>
</reference>
<dbReference type="PRINTS" id="PR00344">
    <property type="entry name" value="BCTRLSENSOR"/>
</dbReference>
<dbReference type="RefSeq" id="WP_011322092.1">
    <property type="nucleotide sequence ID" value="NC_007426.1"/>
</dbReference>
<keyword evidence="10" id="KW-1185">Reference proteome</keyword>
<evidence type="ECO:0000256" key="3">
    <source>
        <dbReference type="ARBA" id="ARBA00022553"/>
    </source>
</evidence>
<accession>A0A1U7EU41</accession>
<dbReference type="Gene3D" id="3.30.565.10">
    <property type="entry name" value="Histidine kinase-like ATPase, C-terminal domain"/>
    <property type="match status" value="1"/>
</dbReference>
<dbReference type="GeneID" id="3700947"/>
<evidence type="ECO:0000313" key="9">
    <source>
        <dbReference type="EMBL" id="CAI48456.1"/>
    </source>
</evidence>
<dbReference type="InterPro" id="IPR003661">
    <property type="entry name" value="HisK_dim/P_dom"/>
</dbReference>
<name>A0A1U7EU41_NATPD</name>
<dbReference type="Pfam" id="PF00512">
    <property type="entry name" value="HisKA"/>
    <property type="match status" value="1"/>
</dbReference>
<dbReference type="SUPFAM" id="SSF55781">
    <property type="entry name" value="GAF domain-like"/>
    <property type="match status" value="1"/>
</dbReference>
<evidence type="ECO:0000313" key="10">
    <source>
        <dbReference type="Proteomes" id="UP000002698"/>
    </source>
</evidence>
<dbReference type="GO" id="GO:0000155">
    <property type="term" value="F:phosphorelay sensor kinase activity"/>
    <property type="evidence" value="ECO:0007669"/>
    <property type="project" value="InterPro"/>
</dbReference>
<dbReference type="Gene3D" id="3.30.450.40">
    <property type="match status" value="1"/>
</dbReference>
<evidence type="ECO:0000256" key="6">
    <source>
        <dbReference type="ARBA" id="ARBA00023012"/>
    </source>
</evidence>
<dbReference type="EnsemblBacteria" id="CAI48456">
    <property type="protein sequence ID" value="CAI48456"/>
    <property type="gene ID" value="NP_0730A"/>
</dbReference>
<dbReference type="HOGENOM" id="CLU_000445_114_58_2"/>
<dbReference type="Proteomes" id="UP000002698">
    <property type="component" value="Chromosome"/>
</dbReference>
<dbReference type="InterPro" id="IPR036890">
    <property type="entry name" value="HATPase_C_sf"/>
</dbReference>
<evidence type="ECO:0000256" key="7">
    <source>
        <dbReference type="SAM" id="Coils"/>
    </source>
</evidence>
<protein>
    <recommendedName>
        <fullName evidence="2">histidine kinase</fullName>
        <ecNumber evidence="2">2.7.13.3</ecNumber>
    </recommendedName>
</protein>
<gene>
    <name evidence="9" type="ordered locus">NP_0730A</name>
</gene>
<evidence type="ECO:0000256" key="2">
    <source>
        <dbReference type="ARBA" id="ARBA00012438"/>
    </source>
</evidence>
<dbReference type="PROSITE" id="PS50109">
    <property type="entry name" value="HIS_KIN"/>
    <property type="match status" value="1"/>
</dbReference>
<dbReference type="Pfam" id="PF02518">
    <property type="entry name" value="HATPase_c"/>
    <property type="match status" value="1"/>
</dbReference>
<dbReference type="SMART" id="SM00388">
    <property type="entry name" value="HisKA"/>
    <property type="match status" value="1"/>
</dbReference>
<sequence length="504" mass="54546">MQSRDGQGMQSSAASATVLCAVADGAEPVASALDDGFRVRTLGPDSDVLDVLDGGDIDCLVADEHVLSNIEAISEHVGHVIVFSGSVAPRLSQAAARRSGWDVVYRDAAPVETPGTEVDRLHERLETMFQGSTEDIGDTVLEVARLLMSAAPDEVDTRIEWGLESLGEALDADRCVLYAYGEDDRFSRVSGWQRTGAASPPDAVPVEQFPDADTLLQFSTVSVAAPPSEPPAAEYRSRHDIGTFVAVPVVIDWELEYVLAACRSGTEPWPASVQRQLRTAGELVGHTLRRHRRRNEIERKNERLERFASVISHDLQNPLNVILGYADLAMESRDPDDIERIATAAERMETILEELQTLVQESRALGETEPVAISTVVERARSSVAMPKATVDIEEIGVAEADPGRLRQAFENLLRNAVEHAGPDVTVRVVPINGGFAVEDDGPGIHPDKREAVFEEGHTDGDGTGLGLSIVRTVVEAHGWSVTATDAEDGGARFEVTDVDFHEP</sequence>
<dbReference type="CDD" id="cd00082">
    <property type="entry name" value="HisKA"/>
    <property type="match status" value="1"/>
</dbReference>
<dbReference type="EC" id="2.7.13.3" evidence="2"/>
<organism evidence="9 10">
    <name type="scientific">Natronomonas pharaonis (strain ATCC 35678 / DSM 2160 / CIP 103997 / JCM 8858 / NBRC 14720 / NCIMB 2260 / Gabara)</name>
    <name type="common">Halobacterium pharaonis</name>
    <dbReference type="NCBI Taxonomy" id="348780"/>
    <lineage>
        <taxon>Archaea</taxon>
        <taxon>Methanobacteriati</taxon>
        <taxon>Methanobacteriota</taxon>
        <taxon>Stenosarchaea group</taxon>
        <taxon>Halobacteria</taxon>
        <taxon>Halobacteriales</taxon>
        <taxon>Natronomonadaceae</taxon>
        <taxon>Natronomonas</taxon>
    </lineage>
</organism>
<dbReference type="KEGG" id="nph:NP_0730A"/>
<dbReference type="eggNOG" id="arCOG02332">
    <property type="taxonomic scope" value="Archaea"/>
</dbReference>
<feature type="coiled-coil region" evidence="7">
    <location>
        <begin position="338"/>
        <end position="365"/>
    </location>
</feature>
<dbReference type="InterPro" id="IPR036097">
    <property type="entry name" value="HisK_dim/P_sf"/>
</dbReference>
<proteinExistence type="predicted"/>
<dbReference type="SUPFAM" id="SSF55874">
    <property type="entry name" value="ATPase domain of HSP90 chaperone/DNA topoisomerase II/histidine kinase"/>
    <property type="match status" value="1"/>
</dbReference>
<dbReference type="InterPro" id="IPR050736">
    <property type="entry name" value="Sensor_HK_Regulatory"/>
</dbReference>
<dbReference type="SMART" id="SM00065">
    <property type="entry name" value="GAF"/>
    <property type="match status" value="1"/>
</dbReference>
<evidence type="ECO:0000256" key="5">
    <source>
        <dbReference type="ARBA" id="ARBA00022777"/>
    </source>
</evidence>
<dbReference type="PANTHER" id="PTHR43711">
    <property type="entry name" value="TWO-COMPONENT HISTIDINE KINASE"/>
    <property type="match status" value="1"/>
</dbReference>
<dbReference type="PANTHER" id="PTHR43711:SF1">
    <property type="entry name" value="HISTIDINE KINASE 1"/>
    <property type="match status" value="1"/>
</dbReference>
<feature type="domain" description="Histidine kinase" evidence="8">
    <location>
        <begin position="310"/>
        <end position="497"/>
    </location>
</feature>
<dbReference type="InterPro" id="IPR005467">
    <property type="entry name" value="His_kinase_dom"/>
</dbReference>
<dbReference type="InterPro" id="IPR003594">
    <property type="entry name" value="HATPase_dom"/>
</dbReference>
<keyword evidence="7" id="KW-0175">Coiled coil</keyword>
<comment type="catalytic activity">
    <reaction evidence="1">
        <text>ATP + protein L-histidine = ADP + protein N-phospho-L-histidine.</text>
        <dbReference type="EC" id="2.7.13.3"/>
    </reaction>
</comment>
<keyword evidence="4 9" id="KW-0808">Transferase</keyword>
<dbReference type="SMART" id="SM00387">
    <property type="entry name" value="HATPase_c"/>
    <property type="match status" value="1"/>
</dbReference>
<dbReference type="AlphaFoldDB" id="A0A1U7EU41"/>
<dbReference type="OrthoDB" id="8127at2157"/>
<evidence type="ECO:0000256" key="1">
    <source>
        <dbReference type="ARBA" id="ARBA00000085"/>
    </source>
</evidence>
<dbReference type="InterPro" id="IPR003018">
    <property type="entry name" value="GAF"/>
</dbReference>
<keyword evidence="5 9" id="KW-0418">Kinase</keyword>
<dbReference type="EMBL" id="CR936257">
    <property type="protein sequence ID" value="CAI48456.1"/>
    <property type="molecule type" value="Genomic_DNA"/>
</dbReference>
<evidence type="ECO:0000256" key="4">
    <source>
        <dbReference type="ARBA" id="ARBA00022679"/>
    </source>
</evidence>
<keyword evidence="6" id="KW-0902">Two-component regulatory system</keyword>
<dbReference type="STRING" id="348780.NP_0730A"/>
<keyword evidence="3" id="KW-0597">Phosphoprotein</keyword>
<dbReference type="SUPFAM" id="SSF47384">
    <property type="entry name" value="Homodimeric domain of signal transducing histidine kinase"/>
    <property type="match status" value="1"/>
</dbReference>